<keyword evidence="2" id="KW-0732">Signal</keyword>
<reference evidence="3 4" key="1">
    <citation type="submission" date="2019-06" db="EMBL/GenBank/DDBJ databases">
        <title>Sequencing the genomes of 1000 actinobacteria strains.</title>
        <authorList>
            <person name="Klenk H.-P."/>
        </authorList>
    </citation>
    <scope>NUCLEOTIDE SEQUENCE [LARGE SCALE GENOMIC DNA]</scope>
    <source>
        <strain evidence="3 4">DSM 46837</strain>
    </source>
</reference>
<accession>A0A543PI43</accession>
<dbReference type="AlphaFoldDB" id="A0A543PI43"/>
<dbReference type="PROSITE" id="PS51257">
    <property type="entry name" value="PROKAR_LIPOPROTEIN"/>
    <property type="match status" value="1"/>
</dbReference>
<feature type="compositionally biased region" description="Low complexity" evidence="1">
    <location>
        <begin position="21"/>
        <end position="43"/>
    </location>
</feature>
<evidence type="ECO:0000313" key="3">
    <source>
        <dbReference type="EMBL" id="TQN43753.1"/>
    </source>
</evidence>
<feature type="signal peptide" evidence="2">
    <location>
        <begin position="1"/>
        <end position="25"/>
    </location>
</feature>
<dbReference type="EMBL" id="VFQE01000001">
    <property type="protein sequence ID" value="TQN43753.1"/>
    <property type="molecule type" value="Genomic_DNA"/>
</dbReference>
<name>A0A543PI43_9ACTN</name>
<proteinExistence type="predicted"/>
<evidence type="ECO:0000256" key="1">
    <source>
        <dbReference type="SAM" id="MobiDB-lite"/>
    </source>
</evidence>
<comment type="caution">
    <text evidence="3">The sequence shown here is derived from an EMBL/GenBank/DDBJ whole genome shotgun (WGS) entry which is preliminary data.</text>
</comment>
<protein>
    <recommendedName>
        <fullName evidence="5">Lipoprotein</fullName>
    </recommendedName>
</protein>
<dbReference type="Proteomes" id="UP000319865">
    <property type="component" value="Unassembled WGS sequence"/>
</dbReference>
<sequence length="204" mass="20784">MTVIRTAAGAAAMLLALTASGCSSSAPGSSSSPTSGTSTSRPSSPAPTTPNPAEEAQAQAVALVPDYLATIDDLYLDPSLPLDGIYQVAVAPEATAQATAIGKFRSQGYRQTGRSQLVTASAASTDLSNSPAASPLPVFPTVVVTACVDVGEVDAIDASGTSIVPSGRPRYLIQQVTVVNPNYPDTSSWRVSEAPNRQAQSCDE</sequence>
<feature type="region of interest" description="Disordered" evidence="1">
    <location>
        <begin position="21"/>
        <end position="56"/>
    </location>
</feature>
<gene>
    <name evidence="3" type="ORF">FHU33_3217</name>
</gene>
<evidence type="ECO:0000256" key="2">
    <source>
        <dbReference type="SAM" id="SignalP"/>
    </source>
</evidence>
<organism evidence="3 4">
    <name type="scientific">Blastococcus colisei</name>
    <dbReference type="NCBI Taxonomy" id="1564162"/>
    <lineage>
        <taxon>Bacteria</taxon>
        <taxon>Bacillati</taxon>
        <taxon>Actinomycetota</taxon>
        <taxon>Actinomycetes</taxon>
        <taxon>Geodermatophilales</taxon>
        <taxon>Geodermatophilaceae</taxon>
        <taxon>Blastococcus</taxon>
    </lineage>
</organism>
<feature type="chain" id="PRO_5022160190" description="Lipoprotein" evidence="2">
    <location>
        <begin position="26"/>
        <end position="204"/>
    </location>
</feature>
<evidence type="ECO:0000313" key="4">
    <source>
        <dbReference type="Proteomes" id="UP000319865"/>
    </source>
</evidence>
<keyword evidence="4" id="KW-1185">Reference proteome</keyword>
<dbReference type="RefSeq" id="WP_246063705.1">
    <property type="nucleotide sequence ID" value="NZ_VFQE01000001.1"/>
</dbReference>
<evidence type="ECO:0008006" key="5">
    <source>
        <dbReference type="Google" id="ProtNLM"/>
    </source>
</evidence>